<evidence type="ECO:0000313" key="1">
    <source>
        <dbReference type="EMBL" id="MFO2478729.1"/>
    </source>
</evidence>
<comment type="caution">
    <text evidence="1">The sequence shown here is derived from an EMBL/GenBank/DDBJ whole genome shotgun (WGS) entry which is preliminary data.</text>
</comment>
<evidence type="ECO:0000313" key="2">
    <source>
        <dbReference type="Proteomes" id="UP001637618"/>
    </source>
</evidence>
<dbReference type="EMBL" id="JAPEQY010000010">
    <property type="protein sequence ID" value="MFO2478729.1"/>
    <property type="molecule type" value="Genomic_DNA"/>
</dbReference>
<protein>
    <submittedName>
        <fullName evidence="1">Uncharacterized protein</fullName>
    </submittedName>
</protein>
<accession>A0ACC7PIS5</accession>
<keyword evidence="2" id="KW-1185">Reference proteome</keyword>
<organism evidence="1 2">
    <name type="scientific">Pseudomonas imrae</name>
    <dbReference type="NCBI Taxonomy" id="2992837"/>
    <lineage>
        <taxon>Bacteria</taxon>
        <taxon>Pseudomonadati</taxon>
        <taxon>Pseudomonadota</taxon>
        <taxon>Gammaproteobacteria</taxon>
        <taxon>Pseudomonadales</taxon>
        <taxon>Pseudomonadaceae</taxon>
        <taxon>Pseudomonas</taxon>
    </lineage>
</organism>
<reference evidence="1" key="1">
    <citation type="submission" date="2022-11" db="EMBL/GenBank/DDBJ databases">
        <title>Draft genome sequences of strains of Pseudomonas imrae sp. nov.</title>
        <authorList>
            <person name="Salva Serra F."/>
            <person name="Nimje P."/>
            <person name="Moore E.R.B."/>
            <person name="Marathe N.P."/>
        </authorList>
    </citation>
    <scope>NUCLEOTIDE SEQUENCE</scope>
    <source>
        <strain evidence="1">15FMM2</strain>
    </source>
</reference>
<proteinExistence type="predicted"/>
<gene>
    <name evidence="1" type="ORF">OOJ96_15080</name>
</gene>
<name>A0ACC7PIS5_9PSED</name>
<dbReference type="Proteomes" id="UP001637618">
    <property type="component" value="Unassembled WGS sequence"/>
</dbReference>
<sequence length="1391" mass="154009">MIYQGSNDTLPSMIGIEEDSIGAGEHIWRSPSYILSDRALNDKEHIHAWAVRESDGRIMSRISFTASEPNHRDMAKWPAEFLRAINSVIIPEESSRRLLAGNLADNGALEVYPTGSPTSYHFSRMSSTEKTQVNRFWHYDNGCRAFTSAPFIANQVAALPIPETKLTADESAAIQVRDRTSLRLYETHLFTPQSNNTPTKNWSKILCQQVNDKNTHPEDSYGMLRAGVLDTLEINISPMETGNALWIPQNSDLSVELDTVTWQNHGSLQQFTANLDEVIQIFVYDRYSDTQLPGSPFRYTITDTDSATCLAALTEALRTSALGRYVKMGEDNQTLWVIGLPIRVVTLGLPGISSAHAQALETLEGKPLSLGELYDDYKEGVTIRLSDRWNGDTVISRSFQPEDTSKATKDAWVIALCNFLKANLTPDVPFVWFGESTAQPAVPTDTDVQIGRWTLWLPPETGMVLTAEPSMAITVEKRAEPLPLSTQITFRRDTLVCEEILTIGIVKGFTGNSENRSFPEEAYFDKLLSWGDTSISATDYEKPVKLYADLKDNILQDDDNRKDLLHSIFLNSLPRNISLNPIFGTTLPSSNVSALSASRLSRIDAPSQEADIWDLGLPVPFWIEDCVTCSKKSMTLKILNANTLNNNIITLLSTLRKLSKLHTLLSQQLKLVNLHKKLITGEIIDSLLLERTQRTEFQIENTASNISREIKSLHKLSITNMSEAEKLISLDLLKNLGITEAIATTSAPPPLEIIKQTCDLLIVLRDFLKDSKDPRREALVETIKHLDTFESINLDQTLKILIKISDPSRLTLTLKLSPEASNLGIQFAFYQSSSTEEILNHRNAVAENNDNRNDRYGTSKHRVNNGLYLHIPANVAIPQDLSIASASYISEAGIVAAAPTALTINPPFTGKAFTPADSLCADYANTLGSEVYDVTGATENGVDPRTGLFHAHYPIGVIRGLAGKGPEIDLRLHYSATRANEGGQGDGWALRFSSYDNRLHRLTLSNGQTVTLSSDHITGAKGTNSLRINGISLSNAQGTFEELAQLTVTFPSGRREVLTEPQIFDRREPSENYKKAFSNKLDKIKENLEQWLKEAGMSRNDIDGIDKQLKEVAKLKSDINRKALILVPSIITSPLGGTLTLEWTGKEGHIQLNAIKDGSITLLTATHEAPVATGKYESTFRVWPDTGEEYSVKLEIQDCLLTTLTRKGKNDAAPTQTVVFGYCGEPVLDRVLNSVAEEDGSLEVVSYASTWKTWDTESSSLIPLSRVARHTLVPGAGQPAISHTWQWRGINNLAQEDGSTFTSTQTLDNGDDLGGPFTRRTWTLKNGYPVLTETIEETPAYSRTTTQMEYPDEVQGSSITAQYRWATQPIKTTVTTEGLQVAPVTTEESQS</sequence>